<evidence type="ECO:0000259" key="2">
    <source>
        <dbReference type="Pfam" id="PF06985"/>
    </source>
</evidence>
<dbReference type="eggNOG" id="ENOG502SPND">
    <property type="taxonomic scope" value="Eukaryota"/>
</dbReference>
<gene>
    <name evidence="3" type="ORF">PCON_05306</name>
</gene>
<protein>
    <submittedName>
        <fullName evidence="3">Similar to Heterokaryon incompatibility protein 6, OR allele acc. no. Q9UV10</fullName>
    </submittedName>
</protein>
<sequence length="840" mass="96898">MDDLHISLNEIDTWPDDGESRGRLLHSIEEAQKHMVPGWKSRRWAHRLRFLVDFREDSTTTADFKIITDDIDSPDPYIAVSYCWSAQSDYSTEETSFVMQDIGNGNTTVLRPNRARPEVLIRSFQYAAVHGIRKIWIDQECIDQNDPIDKEMGIQSMDLVYRRADVTLVLLGQHIETLKEAERVLILSDKSGRRLRVNPPPGYHYKYAGDYPESMKLPDDEFDDLTAAFSSVGRIAGDKWFTRAWTTQEFILSDENNFVFLLGWKNGKDQTTTSNELSKWERFFLGGYQHRTYPYSLTRKDYIPKLVDAERIRENVSRQVIPGEWILEETEVMAMLTNLADLTKEVFAKEEPRLIKPPYNIKKETDLVPWIETMKFLRPMGKNVFARDNRRYDRDCFSVISDLDISNLEWPGDKISSNGNTRDQRTTTTHTNGSNPASKTSLTSPYYDVCIVPAIEHLHGKGLLFPTDKLAIMGNITEYRWRINTVAIRDSGISLSACVLALALYNGDTSLLFAFGYPFVGFTRSGGFDGRGSNRTLPEWLPDEFASLEITNRTHVKHRAKPMRGRRAVVVDGRLFIYGLLWHIQPFHWLSTIKDELTAIHKEYQERKELGNHSRCFKPIVRRLLELGRRDLVEVIMNMIDAPMPRDFSSPVDIFALVSELEEWYAGRIPWPLEEDAKFHFSSFLCNQIFEDRPLSIGYAWIAGSEKIPITAIFEADPNIGRVFTPSNHLAYEFQLPDKKRKTEYCFSLPLLSWAVSPETEEKLSMETYQVAESKLTVSEDLLEPEETPKISKVPLKVKEPMHILGWWSPRLCESGLLMPIEESKSWRLALLDSMYYSLS</sequence>
<dbReference type="InterPro" id="IPR052895">
    <property type="entry name" value="HetReg/Transcr_Mod"/>
</dbReference>
<evidence type="ECO:0000313" key="3">
    <source>
        <dbReference type="EMBL" id="CCX05719.1"/>
    </source>
</evidence>
<dbReference type="AlphaFoldDB" id="U4L0Y0"/>
<feature type="region of interest" description="Disordered" evidence="1">
    <location>
        <begin position="414"/>
        <end position="440"/>
    </location>
</feature>
<reference evidence="3 4" key="1">
    <citation type="journal article" date="2013" name="PLoS Genet.">
        <title>The genome and development-dependent transcriptomes of Pyronema confluens: a window into fungal evolution.</title>
        <authorList>
            <person name="Traeger S."/>
            <person name="Altegoer F."/>
            <person name="Freitag M."/>
            <person name="Gabaldon T."/>
            <person name="Kempken F."/>
            <person name="Kumar A."/>
            <person name="Marcet-Houben M."/>
            <person name="Poggeler S."/>
            <person name="Stajich J.E."/>
            <person name="Nowrousian M."/>
        </authorList>
    </citation>
    <scope>NUCLEOTIDE SEQUENCE [LARGE SCALE GENOMIC DNA]</scope>
    <source>
        <strain evidence="4">CBS 100304</strain>
        <tissue evidence="3">Vegetative mycelium</tissue>
    </source>
</reference>
<evidence type="ECO:0000256" key="1">
    <source>
        <dbReference type="SAM" id="MobiDB-lite"/>
    </source>
</evidence>
<dbReference type="InterPro" id="IPR010730">
    <property type="entry name" value="HET"/>
</dbReference>
<dbReference type="Pfam" id="PF06985">
    <property type="entry name" value="HET"/>
    <property type="match status" value="1"/>
</dbReference>
<dbReference type="PANTHER" id="PTHR24148">
    <property type="entry name" value="ANKYRIN REPEAT DOMAIN-CONTAINING PROTEIN 39 HOMOLOG-RELATED"/>
    <property type="match status" value="1"/>
</dbReference>
<dbReference type="STRING" id="1076935.U4L0Y0"/>
<accession>U4L0Y0</accession>
<dbReference type="EMBL" id="HF935268">
    <property type="protein sequence ID" value="CCX05719.1"/>
    <property type="molecule type" value="Genomic_DNA"/>
</dbReference>
<keyword evidence="4" id="KW-1185">Reference proteome</keyword>
<name>U4L0Y0_PYROM</name>
<dbReference type="PANTHER" id="PTHR24148:SF64">
    <property type="entry name" value="HETEROKARYON INCOMPATIBILITY DOMAIN-CONTAINING PROTEIN"/>
    <property type="match status" value="1"/>
</dbReference>
<dbReference type="OrthoDB" id="270167at2759"/>
<proteinExistence type="predicted"/>
<feature type="domain" description="Heterokaryon incompatibility" evidence="2">
    <location>
        <begin position="77"/>
        <end position="249"/>
    </location>
</feature>
<dbReference type="Proteomes" id="UP000018144">
    <property type="component" value="Unassembled WGS sequence"/>
</dbReference>
<evidence type="ECO:0000313" key="4">
    <source>
        <dbReference type="Proteomes" id="UP000018144"/>
    </source>
</evidence>
<dbReference type="OMA" id="RKIWIDQ"/>
<organism evidence="3 4">
    <name type="scientific">Pyronema omphalodes (strain CBS 100304)</name>
    <name type="common">Pyronema confluens</name>
    <dbReference type="NCBI Taxonomy" id="1076935"/>
    <lineage>
        <taxon>Eukaryota</taxon>
        <taxon>Fungi</taxon>
        <taxon>Dikarya</taxon>
        <taxon>Ascomycota</taxon>
        <taxon>Pezizomycotina</taxon>
        <taxon>Pezizomycetes</taxon>
        <taxon>Pezizales</taxon>
        <taxon>Pyronemataceae</taxon>
        <taxon>Pyronema</taxon>
    </lineage>
</organism>